<dbReference type="KEGG" id="vg:80005195"/>
<sequence>MHPYILGATCTDPAPSGTSTPEVRVAVHSDAILSQHLSVLAIEGYPACPLDGRILIRHPPPPGRFARSAPSPGGR</sequence>
<dbReference type="Proteomes" id="UP000828510">
    <property type="component" value="Segment"/>
</dbReference>
<dbReference type="RefSeq" id="YP_010751526.1">
    <property type="nucleotide sequence ID" value="NC_073370.1"/>
</dbReference>
<proteinExistence type="predicted"/>
<keyword evidence="3" id="KW-1185">Reference proteome</keyword>
<evidence type="ECO:0000313" key="3">
    <source>
        <dbReference type="Proteomes" id="UP000828510"/>
    </source>
</evidence>
<accession>A0AAE7WXQ8</accession>
<evidence type="ECO:0000256" key="1">
    <source>
        <dbReference type="SAM" id="MobiDB-lite"/>
    </source>
</evidence>
<protein>
    <submittedName>
        <fullName evidence="2">Uncharacterized protein</fullName>
    </submittedName>
</protein>
<reference evidence="2 3" key="1">
    <citation type="submission" date="2021-07" db="EMBL/GenBank/DDBJ databases">
        <authorList>
            <person name="Bartholomew K.M."/>
            <person name="Cooper-Karnes M.N."/>
            <person name="Crockett K.A."/>
            <person name="Edwards K.G."/>
            <person name="Elliott M.G."/>
            <person name="Harrell J.M."/>
            <person name="Jones G."/>
            <person name="McCrory J.A."/>
            <person name="Tyson-Price O.T."/>
            <person name="Vinson C.X."/>
            <person name="Sheehy R."/>
            <person name="Bollivar D.W."/>
            <person name="Garlena R.A."/>
            <person name="Russell D.A."/>
            <person name="Jacobs-Sera D."/>
            <person name="Hatfull G.F."/>
        </authorList>
    </citation>
    <scope>NUCLEOTIDE SEQUENCE [LARGE SCALE GENOMIC DNA]</scope>
</reference>
<name>A0AAE7WXQ8_9CAUD</name>
<evidence type="ECO:0000313" key="2">
    <source>
        <dbReference type="EMBL" id="QYW07547.1"/>
    </source>
</evidence>
<gene>
    <name evidence="2" type="primary">54</name>
    <name evidence="2" type="ORF">SEA_SHOTGUN_54</name>
</gene>
<dbReference type="EMBL" id="MZ648035">
    <property type="protein sequence ID" value="QYW07547.1"/>
    <property type="molecule type" value="Genomic_DNA"/>
</dbReference>
<dbReference type="GeneID" id="80005195"/>
<feature type="region of interest" description="Disordered" evidence="1">
    <location>
        <begin position="1"/>
        <end position="21"/>
    </location>
</feature>
<organism evidence="2 3">
    <name type="scientific">Microbacterium phage Shotgun</name>
    <dbReference type="NCBI Taxonomy" id="2863847"/>
    <lineage>
        <taxon>Viruses</taxon>
        <taxon>Duplodnaviria</taxon>
        <taxon>Heunggongvirae</taxon>
        <taxon>Uroviricota</taxon>
        <taxon>Caudoviricetes</taxon>
        <taxon>Hodgkinviridae</taxon>
        <taxon>Quhwahvirus</taxon>
        <taxon>Quhwahvirus shotgun</taxon>
    </lineage>
</organism>